<gene>
    <name evidence="2" type="ORF">BCR33DRAFT_337282</name>
</gene>
<feature type="compositionally biased region" description="Basic and acidic residues" evidence="1">
    <location>
        <begin position="66"/>
        <end position="86"/>
    </location>
</feature>
<keyword evidence="3" id="KW-1185">Reference proteome</keyword>
<feature type="compositionally biased region" description="Basic residues" evidence="1">
    <location>
        <begin position="55"/>
        <end position="65"/>
    </location>
</feature>
<dbReference type="AlphaFoldDB" id="A0A1Y2C439"/>
<feature type="compositionally biased region" description="Low complexity" evidence="1">
    <location>
        <begin position="37"/>
        <end position="47"/>
    </location>
</feature>
<dbReference type="EMBL" id="MCGO01000031">
    <property type="protein sequence ID" value="ORY41654.1"/>
    <property type="molecule type" value="Genomic_DNA"/>
</dbReference>
<evidence type="ECO:0000256" key="1">
    <source>
        <dbReference type="SAM" id="MobiDB-lite"/>
    </source>
</evidence>
<reference evidence="2 3" key="1">
    <citation type="submission" date="2016-07" db="EMBL/GenBank/DDBJ databases">
        <title>Pervasive Adenine N6-methylation of Active Genes in Fungi.</title>
        <authorList>
            <consortium name="DOE Joint Genome Institute"/>
            <person name="Mondo S.J."/>
            <person name="Dannebaum R.O."/>
            <person name="Kuo R.C."/>
            <person name="Labutti K."/>
            <person name="Haridas S."/>
            <person name="Kuo A."/>
            <person name="Salamov A."/>
            <person name="Ahrendt S.R."/>
            <person name="Lipzen A."/>
            <person name="Sullivan W."/>
            <person name="Andreopoulos W.B."/>
            <person name="Clum A."/>
            <person name="Lindquist E."/>
            <person name="Daum C."/>
            <person name="Ramamoorthy G.K."/>
            <person name="Gryganskyi A."/>
            <person name="Culley D."/>
            <person name="Magnuson J.K."/>
            <person name="James T.Y."/>
            <person name="O'Malley M.A."/>
            <person name="Stajich J.E."/>
            <person name="Spatafora J.W."/>
            <person name="Visel A."/>
            <person name="Grigoriev I.V."/>
        </authorList>
    </citation>
    <scope>NUCLEOTIDE SEQUENCE [LARGE SCALE GENOMIC DNA]</scope>
    <source>
        <strain evidence="2 3">JEL800</strain>
    </source>
</reference>
<evidence type="ECO:0008006" key="4">
    <source>
        <dbReference type="Google" id="ProtNLM"/>
    </source>
</evidence>
<accession>A0A1Y2C439</accession>
<evidence type="ECO:0000313" key="2">
    <source>
        <dbReference type="EMBL" id="ORY41654.1"/>
    </source>
</evidence>
<feature type="region of interest" description="Disordered" evidence="1">
    <location>
        <begin position="17"/>
        <end position="120"/>
    </location>
</feature>
<evidence type="ECO:0000313" key="3">
    <source>
        <dbReference type="Proteomes" id="UP000193642"/>
    </source>
</evidence>
<dbReference type="OrthoDB" id="2593073at2759"/>
<name>A0A1Y2C439_9FUNG</name>
<dbReference type="Proteomes" id="UP000193642">
    <property type="component" value="Unassembled WGS sequence"/>
</dbReference>
<comment type="caution">
    <text evidence="2">The sequence shown here is derived from an EMBL/GenBank/DDBJ whole genome shotgun (WGS) entry which is preliminary data.</text>
</comment>
<dbReference type="CDD" id="cd14688">
    <property type="entry name" value="bZIP_YAP"/>
    <property type="match status" value="1"/>
</dbReference>
<feature type="compositionally biased region" description="Basic and acidic residues" evidence="1">
    <location>
        <begin position="103"/>
        <end position="120"/>
    </location>
</feature>
<organism evidence="2 3">
    <name type="scientific">Rhizoclosmatium globosum</name>
    <dbReference type="NCBI Taxonomy" id="329046"/>
    <lineage>
        <taxon>Eukaryota</taxon>
        <taxon>Fungi</taxon>
        <taxon>Fungi incertae sedis</taxon>
        <taxon>Chytridiomycota</taxon>
        <taxon>Chytridiomycota incertae sedis</taxon>
        <taxon>Chytridiomycetes</taxon>
        <taxon>Chytridiales</taxon>
        <taxon>Chytriomycetaceae</taxon>
        <taxon>Rhizoclosmatium</taxon>
    </lineage>
</organism>
<sequence length="300" mass="32623">MNFLAPSLTDFAVFAQQQQQLSHHQSNQSNATSKRPGSTTGASTGSGSDDDQSHHSSKKQRAKPGRKLDTSTPTDKRVAQSREAQRAFRAQGKPRQRTRIKGGRTDSARRRKGPVKDRTRTATKAIHLLPLECRQSSRVVWRICLLTTVISNPSPSASLTSDDAFTALLMQSIPGMPAIPTTASPASSTSTPPSFASVTSNQLIQSPTVSVKTADPSTLHLSLISLLSVTTHLHPKNQSTVSMTTSQISWNLSFVQTAPLHQQRRLHLLLLKQLPHSLSTMSSVNKPSRKCLTLVKLTTP</sequence>
<feature type="compositionally biased region" description="Low complexity" evidence="1">
    <location>
        <begin position="17"/>
        <end position="30"/>
    </location>
</feature>
<proteinExistence type="predicted"/>
<feature type="compositionally biased region" description="Basic residues" evidence="1">
    <location>
        <begin position="92"/>
        <end position="102"/>
    </location>
</feature>
<protein>
    <recommendedName>
        <fullName evidence="4">BZIP domain-containing protein</fullName>
    </recommendedName>
</protein>